<keyword evidence="7" id="KW-1185">Reference proteome</keyword>
<organism evidence="6 7">
    <name type="scientific">Alkalibacillus salilacus</name>
    <dbReference type="NCBI Taxonomy" id="284582"/>
    <lineage>
        <taxon>Bacteria</taxon>
        <taxon>Bacillati</taxon>
        <taxon>Bacillota</taxon>
        <taxon>Bacilli</taxon>
        <taxon>Bacillales</taxon>
        <taxon>Bacillaceae</taxon>
        <taxon>Alkalibacillus</taxon>
    </lineage>
</organism>
<sequence>MTRYSISELANYFNVTTRTIRYYEEIGLLKPERNDSGYRQFTKKEVTQLQLIFRGKKYGFNLDEIKEMVLLFDEDPTGHEQLKRTIEYGEGKISEVDQRIHELQVMKGEMESLMQVFYDELNQLEEDEL</sequence>
<keyword evidence="3 6" id="KW-0238">DNA-binding</keyword>
<gene>
    <name evidence="6" type="ORF">J2S77_002512</name>
</gene>
<feature type="domain" description="HTH merR-type" evidence="5">
    <location>
        <begin position="3"/>
        <end position="71"/>
    </location>
</feature>
<accession>A0ABT9VHS7</accession>
<reference evidence="6 7" key="1">
    <citation type="submission" date="2023-07" db="EMBL/GenBank/DDBJ databases">
        <title>Genomic Encyclopedia of Type Strains, Phase IV (KMG-IV): sequencing the most valuable type-strain genomes for metagenomic binning, comparative biology and taxonomic classification.</title>
        <authorList>
            <person name="Goeker M."/>
        </authorList>
    </citation>
    <scope>NUCLEOTIDE SEQUENCE [LARGE SCALE GENOMIC DNA]</scope>
    <source>
        <strain evidence="6 7">DSM 16460</strain>
    </source>
</reference>
<evidence type="ECO:0000259" key="5">
    <source>
        <dbReference type="PROSITE" id="PS50937"/>
    </source>
</evidence>
<evidence type="ECO:0000313" key="6">
    <source>
        <dbReference type="EMBL" id="MDQ0160508.1"/>
    </source>
</evidence>
<name>A0ABT9VHS7_9BACI</name>
<dbReference type="GO" id="GO:0003677">
    <property type="term" value="F:DNA binding"/>
    <property type="evidence" value="ECO:0007669"/>
    <property type="project" value="UniProtKB-KW"/>
</dbReference>
<keyword evidence="2" id="KW-0805">Transcription regulation</keyword>
<dbReference type="InterPro" id="IPR000551">
    <property type="entry name" value="MerR-type_HTH_dom"/>
</dbReference>
<keyword evidence="1" id="KW-0678">Repressor</keyword>
<dbReference type="Proteomes" id="UP001224359">
    <property type="component" value="Unassembled WGS sequence"/>
</dbReference>
<evidence type="ECO:0000313" key="7">
    <source>
        <dbReference type="Proteomes" id="UP001224359"/>
    </source>
</evidence>
<dbReference type="Pfam" id="PF13411">
    <property type="entry name" value="MerR_1"/>
    <property type="match status" value="1"/>
</dbReference>
<dbReference type="InterPro" id="IPR009061">
    <property type="entry name" value="DNA-bd_dom_put_sf"/>
</dbReference>
<dbReference type="PANTHER" id="PTHR30204:SF69">
    <property type="entry name" value="MERR-FAMILY TRANSCRIPTIONAL REGULATOR"/>
    <property type="match status" value="1"/>
</dbReference>
<dbReference type="SUPFAM" id="SSF46955">
    <property type="entry name" value="Putative DNA-binding domain"/>
    <property type="match status" value="1"/>
</dbReference>
<dbReference type="EMBL" id="JAUSTQ010000013">
    <property type="protein sequence ID" value="MDQ0160508.1"/>
    <property type="molecule type" value="Genomic_DNA"/>
</dbReference>
<evidence type="ECO:0000256" key="1">
    <source>
        <dbReference type="ARBA" id="ARBA00022491"/>
    </source>
</evidence>
<dbReference type="PROSITE" id="PS50937">
    <property type="entry name" value="HTH_MERR_2"/>
    <property type="match status" value="1"/>
</dbReference>
<dbReference type="PANTHER" id="PTHR30204">
    <property type="entry name" value="REDOX-CYCLING DRUG-SENSING TRANSCRIPTIONAL ACTIVATOR SOXR"/>
    <property type="match status" value="1"/>
</dbReference>
<dbReference type="SMART" id="SM00422">
    <property type="entry name" value="HTH_MERR"/>
    <property type="match status" value="1"/>
</dbReference>
<protein>
    <submittedName>
        <fullName evidence="6">DNA-binding transcriptional MerR regulator</fullName>
    </submittedName>
</protein>
<dbReference type="CDD" id="cd04776">
    <property type="entry name" value="HTH_GnyR"/>
    <property type="match status" value="1"/>
</dbReference>
<comment type="caution">
    <text evidence="6">The sequence shown here is derived from an EMBL/GenBank/DDBJ whole genome shotgun (WGS) entry which is preliminary data.</text>
</comment>
<dbReference type="RefSeq" id="WP_306977807.1">
    <property type="nucleotide sequence ID" value="NZ_JAUSTQ010000013.1"/>
</dbReference>
<dbReference type="InterPro" id="IPR047057">
    <property type="entry name" value="MerR_fam"/>
</dbReference>
<proteinExistence type="predicted"/>
<keyword evidence="4" id="KW-0804">Transcription</keyword>
<dbReference type="Gene3D" id="1.10.1660.10">
    <property type="match status" value="1"/>
</dbReference>
<evidence type="ECO:0000256" key="4">
    <source>
        <dbReference type="ARBA" id="ARBA00023163"/>
    </source>
</evidence>
<evidence type="ECO:0000256" key="3">
    <source>
        <dbReference type="ARBA" id="ARBA00023125"/>
    </source>
</evidence>
<evidence type="ECO:0000256" key="2">
    <source>
        <dbReference type="ARBA" id="ARBA00023015"/>
    </source>
</evidence>